<organism evidence="2 3">
    <name type="scientific">Favolaschia claudopus</name>
    <dbReference type="NCBI Taxonomy" id="2862362"/>
    <lineage>
        <taxon>Eukaryota</taxon>
        <taxon>Fungi</taxon>
        <taxon>Dikarya</taxon>
        <taxon>Basidiomycota</taxon>
        <taxon>Agaricomycotina</taxon>
        <taxon>Agaricomycetes</taxon>
        <taxon>Agaricomycetidae</taxon>
        <taxon>Agaricales</taxon>
        <taxon>Marasmiineae</taxon>
        <taxon>Mycenaceae</taxon>
        <taxon>Favolaschia</taxon>
    </lineage>
</organism>
<dbReference type="EMBL" id="JAWWNJ010000095">
    <property type="protein sequence ID" value="KAK6996949.1"/>
    <property type="molecule type" value="Genomic_DNA"/>
</dbReference>
<proteinExistence type="predicted"/>
<accession>A0AAW0A0A3</accession>
<feature type="compositionally biased region" description="Low complexity" evidence="1">
    <location>
        <begin position="41"/>
        <end position="50"/>
    </location>
</feature>
<dbReference type="AlphaFoldDB" id="A0AAW0A0A3"/>
<gene>
    <name evidence="2" type="ORF">R3P38DRAFT_3370769</name>
</gene>
<reference evidence="2 3" key="1">
    <citation type="journal article" date="2024" name="J Genomics">
        <title>Draft genome sequencing and assembly of Favolaschia claudopus CIRM-BRFM 2984 isolated from oak limbs.</title>
        <authorList>
            <person name="Navarro D."/>
            <person name="Drula E."/>
            <person name="Chaduli D."/>
            <person name="Cazenave R."/>
            <person name="Ahrendt S."/>
            <person name="Wang J."/>
            <person name="Lipzen A."/>
            <person name="Daum C."/>
            <person name="Barry K."/>
            <person name="Grigoriev I.V."/>
            <person name="Favel A."/>
            <person name="Rosso M.N."/>
            <person name="Martin F."/>
        </authorList>
    </citation>
    <scope>NUCLEOTIDE SEQUENCE [LARGE SCALE GENOMIC DNA]</scope>
    <source>
        <strain evidence="2 3">CIRM-BRFM 2984</strain>
    </source>
</reference>
<dbReference type="Proteomes" id="UP001362999">
    <property type="component" value="Unassembled WGS sequence"/>
</dbReference>
<evidence type="ECO:0000256" key="1">
    <source>
        <dbReference type="SAM" id="MobiDB-lite"/>
    </source>
</evidence>
<protein>
    <submittedName>
        <fullName evidence="2">Uncharacterized protein</fullName>
    </submittedName>
</protein>
<name>A0AAW0A0A3_9AGAR</name>
<evidence type="ECO:0000313" key="3">
    <source>
        <dbReference type="Proteomes" id="UP001362999"/>
    </source>
</evidence>
<evidence type="ECO:0000313" key="2">
    <source>
        <dbReference type="EMBL" id="KAK6996949.1"/>
    </source>
</evidence>
<comment type="caution">
    <text evidence="2">The sequence shown here is derived from an EMBL/GenBank/DDBJ whole genome shotgun (WGS) entry which is preliminary data.</text>
</comment>
<sequence length="540" mass="61953">MARPESLSSSDAGHYFSISRKDAEDWISNWQSTLKRRRTLSSRSSRARMSPLESSTPNRESAGRRDVDVVSDEALSSILNRNGSSIGSDPDESRLDVEEEFSFVDSRQGPKESLTGDDINCLNSLTAYSAIEIWNVDMRLTLLWCFAFEARFRRRGPALDLWLAIISGSRERINWGMWEDGDEAWLRDMITDHTMMHRFQVATLKLSSADWMRARDALASRAYLPEQPNPLRGWSREHRILRIAWCALTDSVLGREYPDLMHHIDCWNYYTCPFRSSNDQNMKLRLHDSPGCLFSSCKMGVWEWFKSAILDYDSTRIGDIIGCCDNCINRAFSALRGSRPTSEIKEPAVWPVIIWVAFQLQTSTSSSASTAENMNILLDLIQSESDACRSLWTWDDVDQQLLHQRLVSCCLHASSWIDRYPPSWRVHIAQLASNDWAKLEVATRHSQRSREPSLVEYDTTIRIGAMVAWASSCLKSTSQGNAMSVLLSLEKFLPQGFDKLGFLRCLTEQRVPLRTRHYELNLGPETVDWHHPHKWLESNQ</sequence>
<feature type="region of interest" description="Disordered" evidence="1">
    <location>
        <begin position="35"/>
        <end position="66"/>
    </location>
</feature>
<keyword evidence="3" id="KW-1185">Reference proteome</keyword>